<evidence type="ECO:0000256" key="1">
    <source>
        <dbReference type="SAM" id="MobiDB-lite"/>
    </source>
</evidence>
<dbReference type="GeneID" id="125177754"/>
<organism evidence="2 3">
    <name type="scientific">Hyalella azteca</name>
    <name type="common">Amphipod</name>
    <dbReference type="NCBI Taxonomy" id="294128"/>
    <lineage>
        <taxon>Eukaryota</taxon>
        <taxon>Metazoa</taxon>
        <taxon>Ecdysozoa</taxon>
        <taxon>Arthropoda</taxon>
        <taxon>Crustacea</taxon>
        <taxon>Multicrustacea</taxon>
        <taxon>Malacostraca</taxon>
        <taxon>Eumalacostraca</taxon>
        <taxon>Peracarida</taxon>
        <taxon>Amphipoda</taxon>
        <taxon>Senticaudata</taxon>
        <taxon>Talitrida</taxon>
        <taxon>Talitroidea</taxon>
        <taxon>Hyalellidae</taxon>
        <taxon>Hyalella</taxon>
    </lineage>
</organism>
<protein>
    <submittedName>
        <fullName evidence="3">Uncharacterized protein LOC125177754</fullName>
    </submittedName>
</protein>
<keyword evidence="2" id="KW-1185">Reference proteome</keyword>
<evidence type="ECO:0000313" key="3">
    <source>
        <dbReference type="RefSeq" id="XP_047736054.1"/>
    </source>
</evidence>
<sequence length="205" mass="22689">MTNPSLLHEGTELSPSDEGTDLKGEVQRTSIATDTSPNAAAQEDEDGRDKSILERLGEHDRLAGQDEDQKSEQRIAEKFFSWWVSYTTTTKFILSLTTSSVPATCFVTMRRRICAGRSKKSVLQRLTKLNPDTHRERLDGSMRGAHLPDLEEDLAREGAEARKLLTVWSTAFSTKTATSYFTNTSVTVRVSAACSIRGVGFPRCG</sequence>
<name>A0A979FIB9_HYAAZ</name>
<gene>
    <name evidence="3" type="primary">LOC125177754</name>
</gene>
<dbReference type="KEGG" id="hazt:125177754"/>
<proteinExistence type="predicted"/>
<accession>A0A979FIB9</accession>
<feature type="region of interest" description="Disordered" evidence="1">
    <location>
        <begin position="1"/>
        <end position="51"/>
    </location>
</feature>
<dbReference type="AlphaFoldDB" id="A0A979FIB9"/>
<dbReference type="Proteomes" id="UP000694843">
    <property type="component" value="Unplaced"/>
</dbReference>
<evidence type="ECO:0000313" key="2">
    <source>
        <dbReference type="Proteomes" id="UP000694843"/>
    </source>
</evidence>
<feature type="compositionally biased region" description="Polar residues" evidence="1">
    <location>
        <begin position="27"/>
        <end position="39"/>
    </location>
</feature>
<dbReference type="RefSeq" id="XP_047736054.1">
    <property type="nucleotide sequence ID" value="XM_047880098.1"/>
</dbReference>
<reference evidence="3" key="1">
    <citation type="submission" date="2025-08" db="UniProtKB">
        <authorList>
            <consortium name="RefSeq"/>
        </authorList>
    </citation>
    <scope>IDENTIFICATION</scope>
    <source>
        <tissue evidence="3">Whole organism</tissue>
    </source>
</reference>